<protein>
    <submittedName>
        <fullName evidence="1">Uncharacterized protein</fullName>
    </submittedName>
</protein>
<dbReference type="AlphaFoldDB" id="A0A6S7C0P5"/>
<keyword evidence="2" id="KW-1185">Reference proteome</keyword>
<gene>
    <name evidence="1" type="ORF">LMG28614_00660</name>
</gene>
<proteinExistence type="predicted"/>
<dbReference type="Proteomes" id="UP000494365">
    <property type="component" value="Unassembled WGS sequence"/>
</dbReference>
<reference evidence="1 2" key="1">
    <citation type="submission" date="2020-04" db="EMBL/GenBank/DDBJ databases">
        <authorList>
            <person name="De Canck E."/>
        </authorList>
    </citation>
    <scope>NUCLEOTIDE SEQUENCE [LARGE SCALE GENOMIC DNA]</scope>
    <source>
        <strain evidence="1 2">LMG 28614</strain>
    </source>
</reference>
<evidence type="ECO:0000313" key="2">
    <source>
        <dbReference type="Proteomes" id="UP000494365"/>
    </source>
</evidence>
<accession>A0A6S7C0P5</accession>
<dbReference type="RefSeq" id="WP_175148118.1">
    <property type="nucleotide sequence ID" value="NZ_CADIKK010000002.1"/>
</dbReference>
<evidence type="ECO:0000313" key="1">
    <source>
        <dbReference type="EMBL" id="CAB3778590.1"/>
    </source>
</evidence>
<organism evidence="1 2">
    <name type="scientific">Paraburkholderia ultramafica</name>
    <dbReference type="NCBI Taxonomy" id="1544867"/>
    <lineage>
        <taxon>Bacteria</taxon>
        <taxon>Pseudomonadati</taxon>
        <taxon>Pseudomonadota</taxon>
        <taxon>Betaproteobacteria</taxon>
        <taxon>Burkholderiales</taxon>
        <taxon>Burkholderiaceae</taxon>
        <taxon>Paraburkholderia</taxon>
    </lineage>
</organism>
<name>A0A6S7C0P5_9BURK</name>
<sequence>MNTEAVNAKARDLMAPVLSARKTDQLIERIKIDACDAPPRVEVSGQQIGPKPAYTRA</sequence>
<dbReference type="EMBL" id="CADIKK010000002">
    <property type="protein sequence ID" value="CAB3778590.1"/>
    <property type="molecule type" value="Genomic_DNA"/>
</dbReference>